<accession>A0A6G1KWV6</accession>
<gene>
    <name evidence="1" type="ORF">EJ03DRAFT_220154</name>
</gene>
<organism evidence="1 2">
    <name type="scientific">Teratosphaeria nubilosa</name>
    <dbReference type="NCBI Taxonomy" id="161662"/>
    <lineage>
        <taxon>Eukaryota</taxon>
        <taxon>Fungi</taxon>
        <taxon>Dikarya</taxon>
        <taxon>Ascomycota</taxon>
        <taxon>Pezizomycotina</taxon>
        <taxon>Dothideomycetes</taxon>
        <taxon>Dothideomycetidae</taxon>
        <taxon>Mycosphaerellales</taxon>
        <taxon>Teratosphaeriaceae</taxon>
        <taxon>Teratosphaeria</taxon>
    </lineage>
</organism>
<name>A0A6G1KWV6_9PEZI</name>
<evidence type="ECO:0000313" key="2">
    <source>
        <dbReference type="Proteomes" id="UP000799436"/>
    </source>
</evidence>
<proteinExistence type="predicted"/>
<reference evidence="1" key="1">
    <citation type="journal article" date="2020" name="Stud. Mycol.">
        <title>101 Dothideomycetes genomes: a test case for predicting lifestyles and emergence of pathogens.</title>
        <authorList>
            <person name="Haridas S."/>
            <person name="Albert R."/>
            <person name="Binder M."/>
            <person name="Bloem J."/>
            <person name="Labutti K."/>
            <person name="Salamov A."/>
            <person name="Andreopoulos B."/>
            <person name="Baker S."/>
            <person name="Barry K."/>
            <person name="Bills G."/>
            <person name="Bluhm B."/>
            <person name="Cannon C."/>
            <person name="Castanera R."/>
            <person name="Culley D."/>
            <person name="Daum C."/>
            <person name="Ezra D."/>
            <person name="Gonzalez J."/>
            <person name="Henrissat B."/>
            <person name="Kuo A."/>
            <person name="Liang C."/>
            <person name="Lipzen A."/>
            <person name="Lutzoni F."/>
            <person name="Magnuson J."/>
            <person name="Mondo S."/>
            <person name="Nolan M."/>
            <person name="Ohm R."/>
            <person name="Pangilinan J."/>
            <person name="Park H.-J."/>
            <person name="Ramirez L."/>
            <person name="Alfaro M."/>
            <person name="Sun H."/>
            <person name="Tritt A."/>
            <person name="Yoshinaga Y."/>
            <person name="Zwiers L.-H."/>
            <person name="Turgeon B."/>
            <person name="Goodwin S."/>
            <person name="Spatafora J."/>
            <person name="Crous P."/>
            <person name="Grigoriev I."/>
        </authorList>
    </citation>
    <scope>NUCLEOTIDE SEQUENCE</scope>
    <source>
        <strain evidence="1">CBS 116005</strain>
    </source>
</reference>
<dbReference type="Proteomes" id="UP000799436">
    <property type="component" value="Unassembled WGS sequence"/>
</dbReference>
<dbReference type="EMBL" id="ML995901">
    <property type="protein sequence ID" value="KAF2765077.1"/>
    <property type="molecule type" value="Genomic_DNA"/>
</dbReference>
<dbReference type="AlphaFoldDB" id="A0A6G1KWV6"/>
<sequence length="166" mass="18602">MTQKRNDGWCRVESRQCASAALFDVKLRSIIQKREEVRVSNKGETGRLPPTLLDAEFTITCEILRTDIHSQFALLRVFSSLVKSASLDILQGARQAMSEGKWSHSESQPVCTLMTYSTGHQQSLSITKGLRIPINATYQVQILDPGPRARGDWFKSRREAPPAKDG</sequence>
<keyword evidence="2" id="KW-1185">Reference proteome</keyword>
<protein>
    <submittedName>
        <fullName evidence="1">Uncharacterized protein</fullName>
    </submittedName>
</protein>
<evidence type="ECO:0000313" key="1">
    <source>
        <dbReference type="EMBL" id="KAF2765077.1"/>
    </source>
</evidence>